<feature type="transmembrane region" description="Helical" evidence="9">
    <location>
        <begin position="146"/>
        <end position="162"/>
    </location>
</feature>
<dbReference type="Pfam" id="PF04093">
    <property type="entry name" value="MreD"/>
    <property type="match status" value="1"/>
</dbReference>
<dbReference type="GO" id="GO:0005886">
    <property type="term" value="C:plasma membrane"/>
    <property type="evidence" value="ECO:0007669"/>
    <property type="project" value="UniProtKB-SubCell"/>
</dbReference>
<name>A0A1Z4LUE8_9CYAN</name>
<reference evidence="10 11" key="1">
    <citation type="submission" date="2017-06" db="EMBL/GenBank/DDBJ databases">
        <title>Genome sequencing of cyanobaciteial culture collection at National Institute for Environmental Studies (NIES).</title>
        <authorList>
            <person name="Hirose Y."/>
            <person name="Shimura Y."/>
            <person name="Fujisawa T."/>
            <person name="Nakamura Y."/>
            <person name="Kawachi M."/>
        </authorList>
    </citation>
    <scope>NUCLEOTIDE SEQUENCE [LARGE SCALE GENOMIC DNA]</scope>
    <source>
        <strain evidence="10 11">NIES-267</strain>
    </source>
</reference>
<accession>A0A1Z4LUE8</accession>
<proteinExistence type="inferred from homology"/>
<evidence type="ECO:0000313" key="11">
    <source>
        <dbReference type="Proteomes" id="UP000218418"/>
    </source>
</evidence>
<evidence type="ECO:0000256" key="5">
    <source>
        <dbReference type="ARBA" id="ARBA00022960"/>
    </source>
</evidence>
<dbReference type="GO" id="GO:0008360">
    <property type="term" value="P:regulation of cell shape"/>
    <property type="evidence" value="ECO:0007669"/>
    <property type="project" value="UniProtKB-KW"/>
</dbReference>
<dbReference type="NCBIfam" id="TIGR03426">
    <property type="entry name" value="shape_MreD"/>
    <property type="match status" value="1"/>
</dbReference>
<comment type="similarity">
    <text evidence="2">Belongs to the MreD family.</text>
</comment>
<keyword evidence="11" id="KW-1185">Reference proteome</keyword>
<evidence type="ECO:0000256" key="7">
    <source>
        <dbReference type="ARBA" id="ARBA00023136"/>
    </source>
</evidence>
<feature type="transmembrane region" description="Helical" evidence="9">
    <location>
        <begin position="76"/>
        <end position="93"/>
    </location>
</feature>
<sequence>MKIPKFREKEKNKQSSGLPPSRLKKSKNKQTSGLPPSRLKKSKNKQTSGLPPSRRPKKSKKRIKPLSRWHPRLRQVTDWGVISASVLLCLFLLPHRFPGMELLGIGANWLLIWVVAWSIKRSAFQGAFAGIVLGLLQDGMTSANPTHAVSLGVVGFLIGLFQKQRFIQEDFISIALIVFVMAILSDTIFALQLIGAGTASSDVIWAYYQKVTLASAILSSLWAPVVYYPLNRWWQQLKLAEQNS</sequence>
<feature type="transmembrane region" description="Helical" evidence="9">
    <location>
        <begin position="207"/>
        <end position="230"/>
    </location>
</feature>
<keyword evidence="7 9" id="KW-0472">Membrane</keyword>
<dbReference type="AlphaFoldDB" id="A0A1Z4LUE8"/>
<keyword evidence="4 9" id="KW-0812">Transmembrane</keyword>
<feature type="transmembrane region" description="Helical" evidence="9">
    <location>
        <begin position="174"/>
        <end position="195"/>
    </location>
</feature>
<dbReference type="EMBL" id="AP018227">
    <property type="protein sequence ID" value="BAY84877.1"/>
    <property type="molecule type" value="Genomic_DNA"/>
</dbReference>
<keyword evidence="5" id="KW-0133">Cell shape</keyword>
<evidence type="ECO:0000256" key="8">
    <source>
        <dbReference type="SAM" id="MobiDB-lite"/>
    </source>
</evidence>
<feature type="compositionally biased region" description="Basic and acidic residues" evidence="8">
    <location>
        <begin position="1"/>
        <end position="13"/>
    </location>
</feature>
<gene>
    <name evidence="10" type="ORF">NIES267_43750</name>
</gene>
<keyword evidence="6 9" id="KW-1133">Transmembrane helix</keyword>
<feature type="region of interest" description="Disordered" evidence="8">
    <location>
        <begin position="1"/>
        <end position="67"/>
    </location>
</feature>
<protein>
    <submittedName>
        <fullName evidence="10">Uncharacterized protein</fullName>
    </submittedName>
</protein>
<evidence type="ECO:0000313" key="10">
    <source>
        <dbReference type="EMBL" id="BAY84877.1"/>
    </source>
</evidence>
<keyword evidence="3" id="KW-1003">Cell membrane</keyword>
<evidence type="ECO:0000256" key="4">
    <source>
        <dbReference type="ARBA" id="ARBA00022692"/>
    </source>
</evidence>
<dbReference type="OrthoDB" id="458492at2"/>
<evidence type="ECO:0000256" key="9">
    <source>
        <dbReference type="SAM" id="Phobius"/>
    </source>
</evidence>
<evidence type="ECO:0000256" key="2">
    <source>
        <dbReference type="ARBA" id="ARBA00007776"/>
    </source>
</evidence>
<organism evidence="10 11">
    <name type="scientific">Calothrix parasitica NIES-267</name>
    <dbReference type="NCBI Taxonomy" id="1973488"/>
    <lineage>
        <taxon>Bacteria</taxon>
        <taxon>Bacillati</taxon>
        <taxon>Cyanobacteriota</taxon>
        <taxon>Cyanophyceae</taxon>
        <taxon>Nostocales</taxon>
        <taxon>Calotrichaceae</taxon>
        <taxon>Calothrix</taxon>
    </lineage>
</organism>
<feature type="transmembrane region" description="Helical" evidence="9">
    <location>
        <begin position="99"/>
        <end position="116"/>
    </location>
</feature>
<feature type="compositionally biased region" description="Basic residues" evidence="8">
    <location>
        <begin position="54"/>
        <end position="67"/>
    </location>
</feature>
<evidence type="ECO:0000256" key="6">
    <source>
        <dbReference type="ARBA" id="ARBA00022989"/>
    </source>
</evidence>
<dbReference type="InterPro" id="IPR007227">
    <property type="entry name" value="Cell_shape_determining_MreD"/>
</dbReference>
<evidence type="ECO:0000256" key="3">
    <source>
        <dbReference type="ARBA" id="ARBA00022475"/>
    </source>
</evidence>
<comment type="subcellular location">
    <subcellularLocation>
        <location evidence="1">Cell membrane</location>
        <topology evidence="1">Multi-pass membrane protein</topology>
    </subcellularLocation>
</comment>
<dbReference type="Proteomes" id="UP000218418">
    <property type="component" value="Chromosome"/>
</dbReference>
<evidence type="ECO:0000256" key="1">
    <source>
        <dbReference type="ARBA" id="ARBA00004651"/>
    </source>
</evidence>